<evidence type="ECO:0000256" key="4">
    <source>
        <dbReference type="ARBA" id="ARBA00022692"/>
    </source>
</evidence>
<dbReference type="HAMAP" id="MF_00784">
    <property type="entry name" value="AgrB"/>
    <property type="match status" value="1"/>
</dbReference>
<protein>
    <recommendedName>
        <fullName evidence="8">Putative AgrB-like protein</fullName>
        <ecNumber evidence="8">3.4.-.-</ecNumber>
    </recommendedName>
</protein>
<dbReference type="EC" id="3.4.-.-" evidence="8"/>
<keyword evidence="4 8" id="KW-0812">Transmembrane</keyword>
<evidence type="ECO:0000256" key="7">
    <source>
        <dbReference type="ARBA" id="ARBA00023136"/>
    </source>
</evidence>
<dbReference type="Pfam" id="PF04647">
    <property type="entry name" value="AgrB"/>
    <property type="match status" value="1"/>
</dbReference>
<dbReference type="GeneID" id="93001903"/>
<dbReference type="InterPro" id="IPR006741">
    <property type="entry name" value="AgrB"/>
</dbReference>
<dbReference type="PaxDb" id="195103-CPF_1813"/>
<comment type="subcellular location">
    <subcellularLocation>
        <location evidence="8">Cell membrane</location>
        <topology evidence="8">Multi-pass membrane protein</topology>
    </subcellularLocation>
</comment>
<evidence type="ECO:0000313" key="9">
    <source>
        <dbReference type="EMBL" id="ABG82568.1"/>
    </source>
</evidence>
<dbReference type="AlphaFoldDB" id="A0A0H2YP23"/>
<comment type="function">
    <text evidence="8">May be involved in the proteolytic processing of a quorum sensing system signal molecule precursor.</text>
</comment>
<feature type="transmembrane region" description="Helical" evidence="8">
    <location>
        <begin position="38"/>
        <end position="67"/>
    </location>
</feature>
<sequence length="214" mass="24155">MIENISKLIAEKVSSELNYDNERKEIIQYGTYALIQTLISIISVLILGLVFNIALEALIFLFTASILRKYSGGAHSESSNVCTLLGIIISICIGFLIKSSFFAKMNFELVVFIGIVIFVFGYFIVFKFAPVDTKNKPIKTEKKKKRMKKGSLKILTIYLFIEVLSIILYYNSGWSLAKPVMLSIIFGVAWQCMTLTYIGNILLKTIDSFTNKLL</sequence>
<keyword evidence="1 8" id="KW-1003">Cell membrane</keyword>
<keyword evidence="6 8" id="KW-1133">Transmembrane helix</keyword>
<dbReference type="GO" id="GO:0005886">
    <property type="term" value="C:plasma membrane"/>
    <property type="evidence" value="ECO:0007669"/>
    <property type="project" value="UniProtKB-SubCell"/>
</dbReference>
<keyword evidence="3 8" id="KW-0645">Protease</keyword>
<dbReference type="SMR" id="A0A0H2YP23"/>
<dbReference type="GO" id="GO:0008233">
    <property type="term" value="F:peptidase activity"/>
    <property type="evidence" value="ECO:0007669"/>
    <property type="project" value="UniProtKB-UniRule"/>
</dbReference>
<dbReference type="EMBL" id="CP000246">
    <property type="protein sequence ID" value="ABG82568.1"/>
    <property type="molecule type" value="Genomic_DNA"/>
</dbReference>
<evidence type="ECO:0000313" key="10">
    <source>
        <dbReference type="Proteomes" id="UP000001823"/>
    </source>
</evidence>
<dbReference type="SMART" id="SM00793">
    <property type="entry name" value="AgrB"/>
    <property type="match status" value="1"/>
</dbReference>
<dbReference type="HOGENOM" id="CLU_098969_0_1_9"/>
<organism evidence="9 10">
    <name type="scientific">Clostridium perfringens (strain ATCC 13124 / DSM 756 / JCM 1290 / NCIMB 6125 / NCTC 8237 / Type A)</name>
    <dbReference type="NCBI Taxonomy" id="195103"/>
    <lineage>
        <taxon>Bacteria</taxon>
        <taxon>Bacillati</taxon>
        <taxon>Bacillota</taxon>
        <taxon>Clostridia</taxon>
        <taxon>Eubacteriales</taxon>
        <taxon>Clostridiaceae</taxon>
        <taxon>Clostridium</taxon>
    </lineage>
</organism>
<evidence type="ECO:0000256" key="3">
    <source>
        <dbReference type="ARBA" id="ARBA00022670"/>
    </source>
</evidence>
<dbReference type="RefSeq" id="WP_003455887.1">
    <property type="nucleotide sequence ID" value="NC_008261.1"/>
</dbReference>
<gene>
    <name evidence="9" type="ordered locus">CPF_1813</name>
</gene>
<feature type="transmembrane region" description="Helical" evidence="8">
    <location>
        <begin position="150"/>
        <end position="170"/>
    </location>
</feature>
<keyword evidence="7 8" id="KW-0472">Membrane</keyword>
<evidence type="ECO:0000256" key="8">
    <source>
        <dbReference type="HAMAP-Rule" id="MF_00784"/>
    </source>
</evidence>
<dbReference type="GO" id="GO:0006508">
    <property type="term" value="P:proteolysis"/>
    <property type="evidence" value="ECO:0007669"/>
    <property type="project" value="UniProtKB-KW"/>
</dbReference>
<accession>A0A0H2YP23</accession>
<reference evidence="9 10" key="1">
    <citation type="journal article" date="2006" name="Genome Res.">
        <title>Skewed genomic variability in strains of the toxigenic bacterial pathogen, Clostridium perfringens.</title>
        <authorList>
            <person name="Myers G.S."/>
            <person name="Rasko D.A."/>
            <person name="Cheung J.K."/>
            <person name="Ravel J."/>
            <person name="Seshadri R."/>
            <person name="Deboy R.T."/>
            <person name="Ren Q."/>
            <person name="Varga J."/>
            <person name="Awad M.M."/>
            <person name="Brinkac L.M."/>
            <person name="Daugherty S.C."/>
            <person name="Haft D.H."/>
            <person name="Dodson R.J."/>
            <person name="Madupu R."/>
            <person name="Nelson W.C."/>
            <person name="Rosovitz M.J."/>
            <person name="Sullivan S.A."/>
            <person name="Khouri H."/>
            <person name="Dimitrov G.I."/>
            <person name="Watkins K.L."/>
            <person name="Mulligan S."/>
            <person name="Benton J."/>
            <person name="Radune D."/>
            <person name="Fisher D.J."/>
            <person name="Atkins H.S."/>
            <person name="Hiscox T."/>
            <person name="Jost B.H."/>
            <person name="Billington S.J."/>
            <person name="Songer J.G."/>
            <person name="McClane B.A."/>
            <person name="Titball R.W."/>
            <person name="Rood J.I."/>
            <person name="Melville S.B."/>
            <person name="Paulsen I.T."/>
        </authorList>
    </citation>
    <scope>NUCLEOTIDE SEQUENCE [LARGE SCALE GENOMIC DNA]</scope>
    <source>
        <strain evidence="10">ATCC 13124 / DSM 756 / JCM 1290 / NCIMB 6125 / NCTC 8237 / S 107 / Type A</strain>
    </source>
</reference>
<dbReference type="KEGG" id="cpf:CPF_1813"/>
<evidence type="ECO:0000256" key="1">
    <source>
        <dbReference type="ARBA" id="ARBA00022475"/>
    </source>
</evidence>
<proteinExistence type="inferred from homology"/>
<feature type="transmembrane region" description="Helical" evidence="8">
    <location>
        <begin position="182"/>
        <end position="203"/>
    </location>
</feature>
<feature type="transmembrane region" description="Helical" evidence="8">
    <location>
        <begin position="79"/>
        <end position="97"/>
    </location>
</feature>
<name>A0A0H2YP23_CLOP1</name>
<keyword evidence="5 8" id="KW-0378">Hydrolase</keyword>
<evidence type="ECO:0000256" key="6">
    <source>
        <dbReference type="ARBA" id="ARBA00022989"/>
    </source>
</evidence>
<keyword evidence="10" id="KW-1185">Reference proteome</keyword>
<dbReference type="eggNOG" id="COG4512">
    <property type="taxonomic scope" value="Bacteria"/>
</dbReference>
<dbReference type="Proteomes" id="UP000001823">
    <property type="component" value="Chromosome"/>
</dbReference>
<feature type="transmembrane region" description="Helical" evidence="8">
    <location>
        <begin position="109"/>
        <end position="129"/>
    </location>
</feature>
<dbReference type="GO" id="GO:0009372">
    <property type="term" value="P:quorum sensing"/>
    <property type="evidence" value="ECO:0007669"/>
    <property type="project" value="UniProtKB-UniRule"/>
</dbReference>
<evidence type="ECO:0000256" key="5">
    <source>
        <dbReference type="ARBA" id="ARBA00022801"/>
    </source>
</evidence>
<evidence type="ECO:0000256" key="2">
    <source>
        <dbReference type="ARBA" id="ARBA00022654"/>
    </source>
</evidence>
<dbReference type="STRING" id="195103.CPF_1813"/>
<comment type="similarity">
    <text evidence="8">Belongs to the AgrB family.</text>
</comment>
<keyword evidence="2 8" id="KW-0673">Quorum sensing</keyword>